<evidence type="ECO:0000256" key="4">
    <source>
        <dbReference type="ARBA" id="ARBA00022989"/>
    </source>
</evidence>
<sequence length="438" mass="46840">MNRIEQRAWYQYDWASAAFPTPILTVFLAVYLTGVAETAARSSGQQCLDSALVDCDVSLFAVGFPAGSLWGYLLVLATVVQLLTLPLVGLVADRTGRWSAVFLACVIMGAGGTAGLALVSAPDWLLGSLFFVIANAGFGGAQVIYNSYLPWIATESERDAVTARGTGLGYLGAGLVLVAQLALYLGHSAIGLGEATSVRLCFLLSGLWWALFSIRPLRVLRRYDPANRPEWTVGQHSISLPATIRTMTGHPIVLRFLIAFFVYTAGINTVNAVASQYGEREIGLTQQTLVPILVTVQFVGALGAWLHGKLAVRLGTRNAVLVSLACWSVLICIGFFVPRGATFGYAALSCGVGLVMGGTIALSRSLFSKLVPVGQEARFFSLFSVFERAGFMLGPLAFAAIGQLTGSYRPAMMSTLVFFVGGAVLLWYLPARDRAEAR</sequence>
<feature type="domain" description="Major facilitator superfamily (MFS) profile" evidence="7">
    <location>
        <begin position="252"/>
        <end position="438"/>
    </location>
</feature>
<feature type="transmembrane region" description="Helical" evidence="6">
    <location>
        <begin position="197"/>
        <end position="214"/>
    </location>
</feature>
<evidence type="ECO:0000256" key="2">
    <source>
        <dbReference type="ARBA" id="ARBA00022448"/>
    </source>
</evidence>
<evidence type="ECO:0000313" key="8">
    <source>
        <dbReference type="EMBL" id="NGY63752.1"/>
    </source>
</evidence>
<feature type="transmembrane region" description="Helical" evidence="6">
    <location>
        <begin position="379"/>
        <end position="401"/>
    </location>
</feature>
<dbReference type="InterPro" id="IPR020846">
    <property type="entry name" value="MFS_dom"/>
</dbReference>
<dbReference type="PANTHER" id="PTHR23519:SF1">
    <property type="entry name" value="AUTOPHAGY-RELATED PROTEIN 22"/>
    <property type="match status" value="1"/>
</dbReference>
<feature type="transmembrane region" description="Helical" evidence="6">
    <location>
        <begin position="69"/>
        <end position="91"/>
    </location>
</feature>
<dbReference type="Proteomes" id="UP000481360">
    <property type="component" value="Unassembled WGS sequence"/>
</dbReference>
<name>A0A7C9VV02_9PSEU</name>
<dbReference type="Pfam" id="PF11700">
    <property type="entry name" value="ATG22"/>
    <property type="match status" value="1"/>
</dbReference>
<feature type="transmembrane region" description="Helical" evidence="6">
    <location>
        <begin position="166"/>
        <end position="185"/>
    </location>
</feature>
<dbReference type="PROSITE" id="PS50850">
    <property type="entry name" value="MFS"/>
    <property type="match status" value="1"/>
</dbReference>
<evidence type="ECO:0000256" key="1">
    <source>
        <dbReference type="ARBA" id="ARBA00004651"/>
    </source>
</evidence>
<comment type="subcellular location">
    <subcellularLocation>
        <location evidence="1">Cell membrane</location>
        <topology evidence="1">Multi-pass membrane protein</topology>
    </subcellularLocation>
</comment>
<dbReference type="GO" id="GO:0005886">
    <property type="term" value="C:plasma membrane"/>
    <property type="evidence" value="ECO:0007669"/>
    <property type="project" value="UniProtKB-SubCell"/>
</dbReference>
<dbReference type="PANTHER" id="PTHR23519">
    <property type="entry name" value="AUTOPHAGY-RELATED PROTEIN 22"/>
    <property type="match status" value="1"/>
</dbReference>
<evidence type="ECO:0000259" key="7">
    <source>
        <dbReference type="PROSITE" id="PS50850"/>
    </source>
</evidence>
<dbReference type="GO" id="GO:0022857">
    <property type="term" value="F:transmembrane transporter activity"/>
    <property type="evidence" value="ECO:0007669"/>
    <property type="project" value="InterPro"/>
</dbReference>
<evidence type="ECO:0000256" key="5">
    <source>
        <dbReference type="ARBA" id="ARBA00023136"/>
    </source>
</evidence>
<feature type="transmembrane region" description="Helical" evidence="6">
    <location>
        <begin position="343"/>
        <end position="367"/>
    </location>
</feature>
<dbReference type="InterPro" id="IPR024671">
    <property type="entry name" value="Atg22-like"/>
</dbReference>
<dbReference type="AlphaFoldDB" id="A0A7C9VV02"/>
<keyword evidence="3 6" id="KW-0812">Transmembrane</keyword>
<dbReference type="EMBL" id="JAAMPJ010000010">
    <property type="protein sequence ID" value="NGY63752.1"/>
    <property type="molecule type" value="Genomic_DNA"/>
</dbReference>
<keyword evidence="4 6" id="KW-1133">Transmembrane helix</keyword>
<evidence type="ECO:0000256" key="6">
    <source>
        <dbReference type="SAM" id="Phobius"/>
    </source>
</evidence>
<dbReference type="SUPFAM" id="SSF103473">
    <property type="entry name" value="MFS general substrate transporter"/>
    <property type="match status" value="1"/>
</dbReference>
<keyword evidence="5 6" id="KW-0472">Membrane</keyword>
<dbReference type="Gene3D" id="1.20.1250.20">
    <property type="entry name" value="MFS general substrate transporter like domains"/>
    <property type="match status" value="1"/>
</dbReference>
<dbReference type="RefSeq" id="WP_166052422.1">
    <property type="nucleotide sequence ID" value="NZ_JAAMPJ010000010.1"/>
</dbReference>
<feature type="transmembrane region" description="Helical" evidence="6">
    <location>
        <begin position="98"/>
        <end position="118"/>
    </location>
</feature>
<reference evidence="8 9" key="1">
    <citation type="submission" date="2020-03" db="EMBL/GenBank/DDBJ databases">
        <title>Isolation and identification of active actinomycetes.</title>
        <authorList>
            <person name="Sun X."/>
        </authorList>
    </citation>
    <scope>NUCLEOTIDE SEQUENCE [LARGE SCALE GENOMIC DNA]</scope>
    <source>
        <strain evidence="8 9">NEAU-D13</strain>
    </source>
</reference>
<dbReference type="InterPro" id="IPR050495">
    <property type="entry name" value="ATG22/LtaA_families"/>
</dbReference>
<accession>A0A7C9VV02</accession>
<evidence type="ECO:0000256" key="3">
    <source>
        <dbReference type="ARBA" id="ARBA00022692"/>
    </source>
</evidence>
<protein>
    <submittedName>
        <fullName evidence="8">MFS transporter</fullName>
    </submittedName>
</protein>
<proteinExistence type="predicted"/>
<keyword evidence="2" id="KW-0813">Transport</keyword>
<feature type="transmembrane region" description="Helical" evidence="6">
    <location>
        <begin position="407"/>
        <end position="429"/>
    </location>
</feature>
<feature type="transmembrane region" description="Helical" evidence="6">
    <location>
        <begin position="289"/>
        <end position="307"/>
    </location>
</feature>
<comment type="caution">
    <text evidence="8">The sequence shown here is derived from an EMBL/GenBank/DDBJ whole genome shotgun (WGS) entry which is preliminary data.</text>
</comment>
<organism evidence="8 9">
    <name type="scientific">Lentzea alba</name>
    <dbReference type="NCBI Taxonomy" id="2714351"/>
    <lineage>
        <taxon>Bacteria</taxon>
        <taxon>Bacillati</taxon>
        <taxon>Actinomycetota</taxon>
        <taxon>Actinomycetes</taxon>
        <taxon>Pseudonocardiales</taxon>
        <taxon>Pseudonocardiaceae</taxon>
        <taxon>Lentzea</taxon>
    </lineage>
</organism>
<keyword evidence="9" id="KW-1185">Reference proteome</keyword>
<dbReference type="InterPro" id="IPR036259">
    <property type="entry name" value="MFS_trans_sf"/>
</dbReference>
<feature type="transmembrane region" description="Helical" evidence="6">
    <location>
        <begin position="124"/>
        <end position="145"/>
    </location>
</feature>
<feature type="transmembrane region" description="Helical" evidence="6">
    <location>
        <begin position="319"/>
        <end position="337"/>
    </location>
</feature>
<gene>
    <name evidence="8" type="ORF">G7043_33015</name>
</gene>
<feature type="transmembrane region" description="Helical" evidence="6">
    <location>
        <begin position="252"/>
        <end position="277"/>
    </location>
</feature>
<evidence type="ECO:0000313" key="9">
    <source>
        <dbReference type="Proteomes" id="UP000481360"/>
    </source>
</evidence>
<feature type="transmembrane region" description="Helical" evidence="6">
    <location>
        <begin position="12"/>
        <end position="32"/>
    </location>
</feature>